<feature type="region of interest" description="Disordered" evidence="6">
    <location>
        <begin position="43"/>
        <end position="73"/>
    </location>
</feature>
<evidence type="ECO:0000313" key="8">
    <source>
        <dbReference type="EMBL" id="KAK7206049.1"/>
    </source>
</evidence>
<dbReference type="PANTHER" id="PTHR20982">
    <property type="entry name" value="RIBOSOME RECYCLING FACTOR"/>
    <property type="match status" value="1"/>
</dbReference>
<dbReference type="SUPFAM" id="SSF55194">
    <property type="entry name" value="Ribosome recycling factor, RRF"/>
    <property type="match status" value="1"/>
</dbReference>
<evidence type="ECO:0000256" key="4">
    <source>
        <dbReference type="ARBA" id="ARBA00024909"/>
    </source>
</evidence>
<dbReference type="InterPro" id="IPR036191">
    <property type="entry name" value="RRF_sf"/>
</dbReference>
<evidence type="ECO:0000256" key="2">
    <source>
        <dbReference type="ARBA" id="ARBA00020581"/>
    </source>
</evidence>
<dbReference type="PANTHER" id="PTHR20982:SF3">
    <property type="entry name" value="MITOCHONDRIAL RIBOSOME RECYCLING FACTOR PSEUDO 1"/>
    <property type="match status" value="1"/>
</dbReference>
<dbReference type="Proteomes" id="UP001498771">
    <property type="component" value="Unassembled WGS sequence"/>
</dbReference>
<reference evidence="8 9" key="1">
    <citation type="submission" date="2024-03" db="EMBL/GenBank/DDBJ databases">
        <title>Genome-scale model development and genomic sequencing of the oleaginous clade Lipomyces.</title>
        <authorList>
            <consortium name="Lawrence Berkeley National Laboratory"/>
            <person name="Czajka J.J."/>
            <person name="Han Y."/>
            <person name="Kim J."/>
            <person name="Mondo S.J."/>
            <person name="Hofstad B.A."/>
            <person name="Robles A."/>
            <person name="Haridas S."/>
            <person name="Riley R."/>
            <person name="LaButti K."/>
            <person name="Pangilinan J."/>
            <person name="Andreopoulos W."/>
            <person name="Lipzen A."/>
            <person name="Yan J."/>
            <person name="Wang M."/>
            <person name="Ng V."/>
            <person name="Grigoriev I.V."/>
            <person name="Spatafora J.W."/>
            <person name="Magnuson J.K."/>
            <person name="Baker S.E."/>
            <person name="Pomraning K.R."/>
        </authorList>
    </citation>
    <scope>NUCLEOTIDE SEQUENCE [LARGE SCALE GENOMIC DNA]</scope>
    <source>
        <strain evidence="8 9">Phaff 52-87</strain>
    </source>
</reference>
<evidence type="ECO:0000256" key="6">
    <source>
        <dbReference type="SAM" id="MobiDB-lite"/>
    </source>
</evidence>
<evidence type="ECO:0000259" key="7">
    <source>
        <dbReference type="Pfam" id="PF01765"/>
    </source>
</evidence>
<evidence type="ECO:0000313" key="9">
    <source>
        <dbReference type="Proteomes" id="UP001498771"/>
    </source>
</evidence>
<dbReference type="InterPro" id="IPR023584">
    <property type="entry name" value="Ribosome_recyc_fac_dom"/>
</dbReference>
<comment type="similarity">
    <text evidence="1">Belongs to the RRF family.</text>
</comment>
<dbReference type="InterPro" id="IPR002661">
    <property type="entry name" value="Ribosome_recyc_fac"/>
</dbReference>
<dbReference type="Gene3D" id="3.30.1360.40">
    <property type="match status" value="1"/>
</dbReference>
<dbReference type="Pfam" id="PF01765">
    <property type="entry name" value="RRF"/>
    <property type="match status" value="1"/>
</dbReference>
<evidence type="ECO:0000256" key="1">
    <source>
        <dbReference type="ARBA" id="ARBA00005912"/>
    </source>
</evidence>
<comment type="function">
    <text evidence="4">Necessary for protein synthesis in mitochondria. Functions as a ribosome recycling factor in mitochondria.</text>
</comment>
<sequence>MIIRSFSSRLLVPTARVLRVESRQWLANPTRLLSTSPILLAKRSKTSKKSTSASDTPASKRDAKKGSKNAPAVEDEDISVPMYDVKEYKQAADKIVEKFNEIVQQLRLGKADLNVLNRLKVQGYDNEKTQLDSVAQVTSRGGRQILITVYDPDMVTNIQRAILAANLNMNPVIDSTNRQNLLIPIPAPTAETRKETANAIKAAALKVRTGQNSSTAAIATLASAREDALVEIKKMKQASYSKDVVRSLETKIEALNKEYLTKIQKATDAAVKAVLSG</sequence>
<dbReference type="Gene3D" id="1.10.132.20">
    <property type="entry name" value="Ribosome-recycling factor"/>
    <property type="match status" value="1"/>
</dbReference>
<evidence type="ECO:0000256" key="3">
    <source>
        <dbReference type="ARBA" id="ARBA00022917"/>
    </source>
</evidence>
<comment type="caution">
    <text evidence="8">The sequence shown here is derived from an EMBL/GenBank/DDBJ whole genome shotgun (WGS) entry which is preliminary data.</text>
</comment>
<dbReference type="RefSeq" id="XP_064769082.1">
    <property type="nucleotide sequence ID" value="XM_064909511.1"/>
</dbReference>
<organism evidence="8 9">
    <name type="scientific">Myxozyma melibiosi</name>
    <dbReference type="NCBI Taxonomy" id="54550"/>
    <lineage>
        <taxon>Eukaryota</taxon>
        <taxon>Fungi</taxon>
        <taxon>Dikarya</taxon>
        <taxon>Ascomycota</taxon>
        <taxon>Saccharomycotina</taxon>
        <taxon>Lipomycetes</taxon>
        <taxon>Lipomycetales</taxon>
        <taxon>Lipomycetaceae</taxon>
        <taxon>Myxozyma</taxon>
    </lineage>
</organism>
<dbReference type="GeneID" id="90035023"/>
<name>A0ABR1F875_9ASCO</name>
<accession>A0ABR1F875</accession>
<dbReference type="EMBL" id="JBBJBU010000003">
    <property type="protein sequence ID" value="KAK7206049.1"/>
    <property type="molecule type" value="Genomic_DNA"/>
</dbReference>
<protein>
    <recommendedName>
        <fullName evidence="2">Ribosome-recycling factor, mitochondrial</fullName>
    </recommendedName>
    <alternativeName>
        <fullName evidence="5">Ribosome-releasing factor, mitochondrial</fullName>
    </alternativeName>
</protein>
<evidence type="ECO:0000256" key="5">
    <source>
        <dbReference type="ARBA" id="ARBA00033107"/>
    </source>
</evidence>
<keyword evidence="9" id="KW-1185">Reference proteome</keyword>
<keyword evidence="3" id="KW-0648">Protein biosynthesis</keyword>
<feature type="domain" description="Ribosome recycling factor" evidence="7">
    <location>
        <begin position="102"/>
        <end position="275"/>
    </location>
</feature>
<gene>
    <name evidence="8" type="ORF">BZA70DRAFT_122166</name>
</gene>
<proteinExistence type="inferred from homology"/>